<dbReference type="AlphaFoldDB" id="A0A0J7IWM3"/>
<protein>
    <submittedName>
        <fullName evidence="2">Uncharacterized protein</fullName>
    </submittedName>
</protein>
<dbReference type="Proteomes" id="UP000035900">
    <property type="component" value="Unassembled WGS sequence"/>
</dbReference>
<accession>A0A0J7IWM3</accession>
<dbReference type="PATRIC" id="fig|1304281.5.peg.2748"/>
<name>A0A0J7IWM3_9FLAO</name>
<feature type="signal peptide" evidence="1">
    <location>
        <begin position="1"/>
        <end position="22"/>
    </location>
</feature>
<feature type="chain" id="PRO_5005288871" evidence="1">
    <location>
        <begin position="23"/>
        <end position="225"/>
    </location>
</feature>
<gene>
    <name evidence="2" type="ORF">ACM44_12760</name>
</gene>
<evidence type="ECO:0000256" key="1">
    <source>
        <dbReference type="SAM" id="SignalP"/>
    </source>
</evidence>
<dbReference type="EMBL" id="LFNG01000021">
    <property type="protein sequence ID" value="KMQ70357.1"/>
    <property type="molecule type" value="Genomic_DNA"/>
</dbReference>
<keyword evidence="1" id="KW-0732">Signal</keyword>
<dbReference type="STRING" id="1304281.ACM44_12760"/>
<dbReference type="RefSeq" id="WP_048500435.1">
    <property type="nucleotide sequence ID" value="NZ_LFNG01000021.1"/>
</dbReference>
<keyword evidence="3" id="KW-1185">Reference proteome</keyword>
<sequence length="225" mass="26034">MTIMQRLTIFLLMLLSFNLCYSQGASLTKEETVNYINKKLKEVVGHYMTLSENGDTGSRLWHYRFNRLTISSDNKVKYERMRSNYSENQGTVKYVLGRRYTVYPKDYYEIDHIYSFSPENIISIEEAPLEGGRKASDPVSNMMIILSENTGLMERGVGAVTNHFTDDYNDYYTNFERKLTNPDQKTTSRVYISYLKGDGSNFNKIKKALEYLKSLVAAEDDPFGD</sequence>
<proteinExistence type="predicted"/>
<comment type="caution">
    <text evidence="2">The sequence shown here is derived from an EMBL/GenBank/DDBJ whole genome shotgun (WGS) entry which is preliminary data.</text>
</comment>
<organism evidence="2 3">
    <name type="scientific">Chryseobacterium koreense CCUG 49689</name>
    <dbReference type="NCBI Taxonomy" id="1304281"/>
    <lineage>
        <taxon>Bacteria</taxon>
        <taxon>Pseudomonadati</taxon>
        <taxon>Bacteroidota</taxon>
        <taxon>Flavobacteriia</taxon>
        <taxon>Flavobacteriales</taxon>
        <taxon>Weeksellaceae</taxon>
        <taxon>Chryseobacterium group</taxon>
        <taxon>Chryseobacterium</taxon>
    </lineage>
</organism>
<evidence type="ECO:0000313" key="2">
    <source>
        <dbReference type="EMBL" id="KMQ70357.1"/>
    </source>
</evidence>
<evidence type="ECO:0000313" key="3">
    <source>
        <dbReference type="Proteomes" id="UP000035900"/>
    </source>
</evidence>
<reference evidence="2 3" key="1">
    <citation type="journal article" date="2004" name="Int. J. Syst. Evol. Microbiol.">
        <title>Kaistella koreensis gen. nov., sp. nov., a novel member of the Chryseobacterium-Bergeyella-Riemerella branch.</title>
        <authorList>
            <person name="Kim M.K."/>
            <person name="Im W.T."/>
            <person name="Shin Y.K."/>
            <person name="Lim J.H."/>
            <person name="Kim S.H."/>
            <person name="Lee B.C."/>
            <person name="Park M.Y."/>
            <person name="Lee K.Y."/>
            <person name="Lee S.T."/>
        </authorList>
    </citation>
    <scope>NUCLEOTIDE SEQUENCE [LARGE SCALE GENOMIC DNA]</scope>
    <source>
        <strain evidence="2 3">CCUG 49689</strain>
    </source>
</reference>